<proteinExistence type="predicted"/>
<dbReference type="EnsemblPlants" id="ONIVA01G19830.1">
    <property type="protein sequence ID" value="ONIVA01G19830.1"/>
    <property type="gene ID" value="ONIVA01G19830"/>
</dbReference>
<evidence type="ECO:0000313" key="3">
    <source>
        <dbReference type="Proteomes" id="UP000006591"/>
    </source>
</evidence>
<feature type="domain" description="6-phosphogluconate dehydrogenase NADP-binding" evidence="1">
    <location>
        <begin position="1"/>
        <end position="67"/>
    </location>
</feature>
<evidence type="ECO:0000313" key="2">
    <source>
        <dbReference type="EnsemblPlants" id="ONIVA01G19830.1"/>
    </source>
</evidence>
<dbReference type="Proteomes" id="UP000006591">
    <property type="component" value="Chromosome 1"/>
</dbReference>
<accession>A0A0E0FMB5</accession>
<dbReference type="Gramene" id="ONIVA01G19830.1">
    <property type="protein sequence ID" value="ONIVA01G19830.1"/>
    <property type="gene ID" value="ONIVA01G19830"/>
</dbReference>
<dbReference type="PANTHER" id="PTHR43060:SF15">
    <property type="entry name" value="3-HYDROXYISOBUTYRATE DEHYDROGENASE-LIKE 1, MITOCHONDRIAL-RELATED"/>
    <property type="match status" value="1"/>
</dbReference>
<name>A0A0E0FMB5_ORYNI</name>
<dbReference type="AlphaFoldDB" id="A0A0E0FMB5"/>
<dbReference type="HOGENOM" id="CLU_2798113_0_0_1"/>
<dbReference type="STRING" id="4536.A0A0E0FMB5"/>
<dbReference type="GO" id="GO:0050661">
    <property type="term" value="F:NADP binding"/>
    <property type="evidence" value="ECO:0007669"/>
    <property type="project" value="InterPro"/>
</dbReference>
<dbReference type="InterPro" id="IPR036291">
    <property type="entry name" value="NAD(P)-bd_dom_sf"/>
</dbReference>
<dbReference type="InterPro" id="IPR006115">
    <property type="entry name" value="6PGDH_NADP-bd"/>
</dbReference>
<dbReference type="SUPFAM" id="SSF51735">
    <property type="entry name" value="NAD(P)-binding Rossmann-fold domains"/>
    <property type="match status" value="1"/>
</dbReference>
<reference evidence="2" key="2">
    <citation type="submission" date="2018-04" db="EMBL/GenBank/DDBJ databases">
        <title>OnivRS2 (Oryza nivara Reference Sequence Version 2).</title>
        <authorList>
            <person name="Zhang J."/>
            <person name="Kudrna D."/>
            <person name="Lee S."/>
            <person name="Talag J."/>
            <person name="Rajasekar S."/>
            <person name="Welchert J."/>
            <person name="Hsing Y.-I."/>
            <person name="Wing R.A."/>
        </authorList>
    </citation>
    <scope>NUCLEOTIDE SEQUENCE [LARGE SCALE GENOMIC DNA]</scope>
</reference>
<sequence>MTTSDPTLATEIAEVAAAKGYAAVDASVSGGDRGACKATLSIFAGSDAAVVTRLTPLFKLMGNALYMG</sequence>
<dbReference type="Gene3D" id="3.40.50.720">
    <property type="entry name" value="NAD(P)-binding Rossmann-like Domain"/>
    <property type="match status" value="1"/>
</dbReference>
<dbReference type="eggNOG" id="KOG0409">
    <property type="taxonomic scope" value="Eukaryota"/>
</dbReference>
<dbReference type="Pfam" id="PF03446">
    <property type="entry name" value="NAD_binding_2"/>
    <property type="match status" value="1"/>
</dbReference>
<organism evidence="2">
    <name type="scientific">Oryza nivara</name>
    <name type="common">Indian wild rice</name>
    <name type="synonym">Oryza sativa f. spontanea</name>
    <dbReference type="NCBI Taxonomy" id="4536"/>
    <lineage>
        <taxon>Eukaryota</taxon>
        <taxon>Viridiplantae</taxon>
        <taxon>Streptophyta</taxon>
        <taxon>Embryophyta</taxon>
        <taxon>Tracheophyta</taxon>
        <taxon>Spermatophyta</taxon>
        <taxon>Magnoliopsida</taxon>
        <taxon>Liliopsida</taxon>
        <taxon>Poales</taxon>
        <taxon>Poaceae</taxon>
        <taxon>BOP clade</taxon>
        <taxon>Oryzoideae</taxon>
        <taxon>Oryzeae</taxon>
        <taxon>Oryzinae</taxon>
        <taxon>Oryza</taxon>
    </lineage>
</organism>
<reference evidence="2" key="1">
    <citation type="submission" date="2015-04" db="UniProtKB">
        <authorList>
            <consortium name="EnsemblPlants"/>
        </authorList>
    </citation>
    <scope>IDENTIFICATION</scope>
    <source>
        <strain evidence="2">SL10</strain>
    </source>
</reference>
<evidence type="ECO:0000259" key="1">
    <source>
        <dbReference type="Pfam" id="PF03446"/>
    </source>
</evidence>
<dbReference type="PANTHER" id="PTHR43060">
    <property type="entry name" value="3-HYDROXYISOBUTYRATE DEHYDROGENASE-LIKE 1, MITOCHONDRIAL-RELATED"/>
    <property type="match status" value="1"/>
</dbReference>
<keyword evidence="3" id="KW-1185">Reference proteome</keyword>
<protein>
    <recommendedName>
        <fullName evidence="1">6-phosphogluconate dehydrogenase NADP-binding domain-containing protein</fullName>
    </recommendedName>
</protein>